<comment type="caution">
    <text evidence="2">The sequence shown here is derived from an EMBL/GenBank/DDBJ whole genome shotgun (WGS) entry which is preliminary data.</text>
</comment>
<organism evidence="2 3">
    <name type="scientific">Phyllosticta capitalensis</name>
    <dbReference type="NCBI Taxonomy" id="121624"/>
    <lineage>
        <taxon>Eukaryota</taxon>
        <taxon>Fungi</taxon>
        <taxon>Dikarya</taxon>
        <taxon>Ascomycota</taxon>
        <taxon>Pezizomycotina</taxon>
        <taxon>Dothideomycetes</taxon>
        <taxon>Dothideomycetes incertae sedis</taxon>
        <taxon>Botryosphaeriales</taxon>
        <taxon>Phyllostictaceae</taxon>
        <taxon>Phyllosticta</taxon>
    </lineage>
</organism>
<keyword evidence="1" id="KW-0472">Membrane</keyword>
<dbReference type="EMBL" id="JBBWRZ010000003">
    <property type="protein sequence ID" value="KAK8240523.1"/>
    <property type="molecule type" value="Genomic_DNA"/>
</dbReference>
<sequence>MVGAVGGRHYGRTVQSLLDSLDCPLIGRACFYFSTILRVLFSTDQPACYLPVQCGSRSRARFRLGSRLLCLLGFVGELFFVALFPFFPFQLFLRRLAFCTILLIVGILLDRSDWQ</sequence>
<evidence type="ECO:0000313" key="3">
    <source>
        <dbReference type="Proteomes" id="UP001492380"/>
    </source>
</evidence>
<keyword evidence="3" id="KW-1185">Reference proteome</keyword>
<protein>
    <submittedName>
        <fullName evidence="2">Uncharacterized protein</fullName>
    </submittedName>
</protein>
<feature type="transmembrane region" description="Helical" evidence="1">
    <location>
        <begin position="68"/>
        <end position="86"/>
    </location>
</feature>
<evidence type="ECO:0000313" key="2">
    <source>
        <dbReference type="EMBL" id="KAK8240523.1"/>
    </source>
</evidence>
<feature type="transmembrane region" description="Helical" evidence="1">
    <location>
        <begin position="92"/>
        <end position="109"/>
    </location>
</feature>
<name>A0ABR1YWD9_9PEZI</name>
<keyword evidence="1" id="KW-0812">Transmembrane</keyword>
<gene>
    <name evidence="2" type="ORF">HDK90DRAFT_187040</name>
</gene>
<reference evidence="2 3" key="1">
    <citation type="submission" date="2024-04" db="EMBL/GenBank/DDBJ databases">
        <title>Phyllosticta paracitricarpa is synonymous to the EU quarantine fungus P. citricarpa based on phylogenomic analyses.</title>
        <authorList>
            <consortium name="Lawrence Berkeley National Laboratory"/>
            <person name="Van Ingen-Buijs V.A."/>
            <person name="Van Westerhoven A.C."/>
            <person name="Haridas S."/>
            <person name="Skiadas P."/>
            <person name="Martin F."/>
            <person name="Groenewald J.Z."/>
            <person name="Crous P.W."/>
            <person name="Seidl M.F."/>
        </authorList>
    </citation>
    <scope>NUCLEOTIDE SEQUENCE [LARGE SCALE GENOMIC DNA]</scope>
    <source>
        <strain evidence="2 3">CBS 123374</strain>
    </source>
</reference>
<proteinExistence type="predicted"/>
<evidence type="ECO:0000256" key="1">
    <source>
        <dbReference type="SAM" id="Phobius"/>
    </source>
</evidence>
<accession>A0ABR1YWD9</accession>
<keyword evidence="1" id="KW-1133">Transmembrane helix</keyword>
<dbReference type="Proteomes" id="UP001492380">
    <property type="component" value="Unassembled WGS sequence"/>
</dbReference>